<evidence type="ECO:0000256" key="5">
    <source>
        <dbReference type="HAMAP-Rule" id="MF_01039"/>
    </source>
</evidence>
<gene>
    <name evidence="5" type="primary">gpmA</name>
    <name evidence="10" type="ORF">DI626_07870</name>
</gene>
<feature type="active site" description="Tele-phosphohistidine intermediate" evidence="5 6">
    <location>
        <position position="9"/>
    </location>
</feature>
<evidence type="ECO:0000256" key="7">
    <source>
        <dbReference type="PIRSR" id="PIRSR613078-2"/>
    </source>
</evidence>
<feature type="binding site" evidence="5 7">
    <location>
        <begin position="21"/>
        <end position="22"/>
    </location>
    <ligand>
        <name>substrate</name>
    </ligand>
</feature>
<dbReference type="UniPathway" id="UPA00109">
    <property type="reaction ID" value="UER00186"/>
</dbReference>
<dbReference type="SUPFAM" id="SSF53254">
    <property type="entry name" value="Phosphoglycerate mutase-like"/>
    <property type="match status" value="1"/>
</dbReference>
<dbReference type="Proteomes" id="UP000249557">
    <property type="component" value="Unassembled WGS sequence"/>
</dbReference>
<comment type="catalytic activity">
    <reaction evidence="5 9">
        <text>(2R)-2-phosphoglycerate = (2R)-3-phosphoglycerate</text>
        <dbReference type="Rhea" id="RHEA:15901"/>
        <dbReference type="ChEBI" id="CHEBI:58272"/>
        <dbReference type="ChEBI" id="CHEBI:58289"/>
        <dbReference type="EC" id="5.4.2.11"/>
    </reaction>
</comment>
<protein>
    <recommendedName>
        <fullName evidence="5 9">2,3-bisphosphoglycerate-dependent phosphoglycerate mutase</fullName>
        <shortName evidence="5">BPG-dependent PGAM</shortName>
        <shortName evidence="5">PGAM</shortName>
        <shortName evidence="5">Phosphoglyceromutase</shortName>
        <shortName evidence="5">dPGM</shortName>
        <ecNumber evidence="5 9">5.4.2.11</ecNumber>
    </recommendedName>
</protein>
<sequence length="212" mass="23551">MNYLVLLRHGQSQWNLENRFTGFHDIDLSDLGREEAAGAGKRLEKLGVKFDAVYTSTLKRANNTARIALENAGQADLIPTMIAHDDLRERDYGDLTGLNKDETAEKFGADQVQIWRRSYDVAPPGGECLQDVVEKRVRPYYAANIAQQLLDGKNILVAAHGNSLRALLIILGAETPETINKAEMETGVPVVFELENGKIMKRYALTDHKTAA</sequence>
<evidence type="ECO:0000256" key="3">
    <source>
        <dbReference type="ARBA" id="ARBA00023152"/>
    </source>
</evidence>
<dbReference type="PANTHER" id="PTHR11931">
    <property type="entry name" value="PHOSPHOGLYCERATE MUTASE"/>
    <property type="match status" value="1"/>
</dbReference>
<dbReference type="EMBL" id="QFNK01000161">
    <property type="protein sequence ID" value="PZO85043.1"/>
    <property type="molecule type" value="Genomic_DNA"/>
</dbReference>
<evidence type="ECO:0000313" key="10">
    <source>
        <dbReference type="EMBL" id="PZO85043.1"/>
    </source>
</evidence>
<feature type="binding site" evidence="5 7">
    <location>
        <position position="100"/>
    </location>
    <ligand>
        <name>substrate</name>
    </ligand>
</feature>
<dbReference type="InterPro" id="IPR029033">
    <property type="entry name" value="His_PPase_superfam"/>
</dbReference>
<evidence type="ECO:0000256" key="6">
    <source>
        <dbReference type="PIRSR" id="PIRSR613078-1"/>
    </source>
</evidence>
<evidence type="ECO:0000256" key="9">
    <source>
        <dbReference type="RuleBase" id="RU004512"/>
    </source>
</evidence>
<evidence type="ECO:0000256" key="1">
    <source>
        <dbReference type="ARBA" id="ARBA00006717"/>
    </source>
</evidence>
<comment type="pathway">
    <text evidence="5 9">Carbohydrate degradation; glycolysis; pyruvate from D-glyceraldehyde 3-phosphate: step 3/5.</text>
</comment>
<feature type="site" description="Transition state stabilizer" evidence="5 8">
    <location>
        <position position="160"/>
    </location>
</feature>
<dbReference type="SMART" id="SM00855">
    <property type="entry name" value="PGAM"/>
    <property type="match status" value="1"/>
</dbReference>
<comment type="function">
    <text evidence="5 9">Catalyzes the interconversion of 2-phosphoglycerate and 3-phosphoglycerate.</text>
</comment>
<evidence type="ECO:0000256" key="2">
    <source>
        <dbReference type="ARBA" id="ARBA00022432"/>
    </source>
</evidence>
<comment type="similarity">
    <text evidence="1 5">Belongs to the phosphoglycerate mutase family. BPG-dependent PGAM subfamily.</text>
</comment>
<comment type="caution">
    <text evidence="10">The sequence shown here is derived from an EMBL/GenBank/DDBJ whole genome shotgun (WGS) entry which is preliminary data.</text>
</comment>
<dbReference type="InterPro" id="IPR001345">
    <property type="entry name" value="PG/BPGM_mutase_AS"/>
</dbReference>
<evidence type="ECO:0000256" key="8">
    <source>
        <dbReference type="PIRSR" id="PIRSR613078-3"/>
    </source>
</evidence>
<dbReference type="InterPro" id="IPR013078">
    <property type="entry name" value="His_Pase_superF_clade-1"/>
</dbReference>
<feature type="binding site" evidence="5 7">
    <location>
        <begin position="116"/>
        <end position="117"/>
    </location>
    <ligand>
        <name>substrate</name>
    </ligand>
</feature>
<feature type="binding site" evidence="5 7">
    <location>
        <begin position="89"/>
        <end position="92"/>
    </location>
    <ligand>
        <name>substrate</name>
    </ligand>
</feature>
<evidence type="ECO:0000256" key="4">
    <source>
        <dbReference type="ARBA" id="ARBA00023235"/>
    </source>
</evidence>
<dbReference type="GO" id="GO:0006096">
    <property type="term" value="P:glycolytic process"/>
    <property type="evidence" value="ECO:0007669"/>
    <property type="project" value="UniProtKB-UniRule"/>
</dbReference>
<dbReference type="Gene3D" id="3.40.50.1240">
    <property type="entry name" value="Phosphoglycerate mutase-like"/>
    <property type="match status" value="1"/>
</dbReference>
<evidence type="ECO:0000313" key="11">
    <source>
        <dbReference type="Proteomes" id="UP000249557"/>
    </source>
</evidence>
<organism evidence="10 11">
    <name type="scientific">Micavibrio aeruginosavorus</name>
    <dbReference type="NCBI Taxonomy" id="349221"/>
    <lineage>
        <taxon>Bacteria</taxon>
        <taxon>Pseudomonadati</taxon>
        <taxon>Bdellovibrionota</taxon>
        <taxon>Bdellovibrionia</taxon>
        <taxon>Bdellovibrionales</taxon>
        <taxon>Pseudobdellovibrionaceae</taxon>
        <taxon>Micavibrio</taxon>
    </lineage>
</organism>
<dbReference type="Pfam" id="PF00300">
    <property type="entry name" value="His_Phos_1"/>
    <property type="match status" value="1"/>
</dbReference>
<name>A0A2W4ZRL0_9BACT</name>
<dbReference type="GO" id="GO:0004619">
    <property type="term" value="F:phosphoglycerate mutase activity"/>
    <property type="evidence" value="ECO:0007669"/>
    <property type="project" value="UniProtKB-UniRule"/>
</dbReference>
<keyword evidence="3 5" id="KW-0324">Glycolysis</keyword>
<dbReference type="EC" id="5.4.2.11" evidence="5 9"/>
<dbReference type="HAMAP" id="MF_01039">
    <property type="entry name" value="PGAM_GpmA"/>
    <property type="match status" value="1"/>
</dbReference>
<dbReference type="PROSITE" id="PS00175">
    <property type="entry name" value="PG_MUTASE"/>
    <property type="match status" value="1"/>
</dbReference>
<feature type="binding site" evidence="5 7">
    <location>
        <position position="60"/>
    </location>
    <ligand>
        <name>substrate</name>
    </ligand>
</feature>
<dbReference type="CDD" id="cd07067">
    <property type="entry name" value="HP_PGM_like"/>
    <property type="match status" value="1"/>
</dbReference>
<dbReference type="GO" id="GO:0006094">
    <property type="term" value="P:gluconeogenesis"/>
    <property type="evidence" value="ECO:0007669"/>
    <property type="project" value="UniProtKB-UniRule"/>
</dbReference>
<proteinExistence type="inferred from homology"/>
<reference evidence="10 11" key="1">
    <citation type="submission" date="2017-08" db="EMBL/GenBank/DDBJ databases">
        <title>Infants hospitalized years apart are colonized by the same room-sourced microbial strains.</title>
        <authorList>
            <person name="Brooks B."/>
            <person name="Olm M.R."/>
            <person name="Firek B.A."/>
            <person name="Baker R."/>
            <person name="Thomas B.C."/>
            <person name="Morowitz M.J."/>
            <person name="Banfield J.F."/>
        </authorList>
    </citation>
    <scope>NUCLEOTIDE SEQUENCE [LARGE SCALE GENOMIC DNA]</scope>
    <source>
        <strain evidence="10">S2_018_000_R2_104</strain>
    </source>
</reference>
<feature type="active site" description="Proton donor/acceptor" evidence="5 6">
    <location>
        <position position="89"/>
    </location>
</feature>
<dbReference type="NCBIfam" id="TIGR01258">
    <property type="entry name" value="pgm_1"/>
    <property type="match status" value="1"/>
</dbReference>
<keyword evidence="4 5" id="KW-0413">Isomerase</keyword>
<accession>A0A2W4ZRL0</accession>
<feature type="binding site" evidence="5 7">
    <location>
        <begin position="161"/>
        <end position="162"/>
    </location>
    <ligand>
        <name>substrate</name>
    </ligand>
</feature>
<feature type="binding site" evidence="5 7">
    <location>
        <begin position="8"/>
        <end position="15"/>
    </location>
    <ligand>
        <name>substrate</name>
    </ligand>
</feature>
<dbReference type="InterPro" id="IPR005952">
    <property type="entry name" value="Phosphogly_mut1"/>
</dbReference>
<dbReference type="PIRSF" id="PIRSF000709">
    <property type="entry name" value="6PFK_2-Ptase"/>
    <property type="match status" value="1"/>
</dbReference>
<keyword evidence="2 5" id="KW-0312">Gluconeogenesis</keyword>
<dbReference type="AlphaFoldDB" id="A0A2W4ZRL0"/>